<dbReference type="Proteomes" id="UP000196640">
    <property type="component" value="Unassembled WGS sequence"/>
</dbReference>
<dbReference type="Proteomes" id="UP000214673">
    <property type="component" value="Unassembled WGS sequence"/>
</dbReference>
<dbReference type="PANTHER" id="PTHR42866">
    <property type="entry name" value="3-DEOXY-MANNO-OCTULOSONATE CYTIDYLYLTRANSFERASE"/>
    <property type="match status" value="1"/>
</dbReference>
<accession>A0A212AUF6</accession>
<dbReference type="OrthoDB" id="9815559at2"/>
<dbReference type="InterPro" id="IPR004528">
    <property type="entry name" value="KdsB"/>
</dbReference>
<evidence type="ECO:0000256" key="1">
    <source>
        <dbReference type="ARBA" id="ARBA00022679"/>
    </source>
</evidence>
<dbReference type="InterPro" id="IPR029044">
    <property type="entry name" value="Nucleotide-diphossugar_trans"/>
</dbReference>
<gene>
    <name evidence="5" type="ORF">CDV52_06585</name>
    <name evidence="4" type="ORF">CDV53_11375</name>
</gene>
<name>A0A212AUF6_9RHOB</name>
<protein>
    <submittedName>
        <fullName evidence="5">3-deoxy-manno-octulosonate cytidylyltransferase</fullName>
    </submittedName>
</protein>
<dbReference type="STRING" id="366616.CG51_14150"/>
<evidence type="ECO:0000313" key="7">
    <source>
        <dbReference type="Proteomes" id="UP000214673"/>
    </source>
</evidence>
<dbReference type="Gene3D" id="3.90.550.10">
    <property type="entry name" value="Spore Coat Polysaccharide Biosynthesis Protein SpsA, Chain A"/>
    <property type="match status" value="1"/>
</dbReference>
<dbReference type="EMBL" id="NIPX01000005">
    <property type="protein sequence ID" value="OWJ85109.1"/>
    <property type="molecule type" value="Genomic_DNA"/>
</dbReference>
<evidence type="ECO:0000313" key="5">
    <source>
        <dbReference type="EMBL" id="OWJ85109.1"/>
    </source>
</evidence>
<dbReference type="GO" id="GO:0009103">
    <property type="term" value="P:lipopolysaccharide biosynthetic process"/>
    <property type="evidence" value="ECO:0007669"/>
    <property type="project" value="UniProtKB-KW"/>
</dbReference>
<dbReference type="Pfam" id="PF02348">
    <property type="entry name" value="CTP_transf_3"/>
    <property type="match status" value="1"/>
</dbReference>
<evidence type="ECO:0000313" key="4">
    <source>
        <dbReference type="EMBL" id="OWJ75145.1"/>
    </source>
</evidence>
<proteinExistence type="predicted"/>
<dbReference type="SUPFAM" id="SSF53448">
    <property type="entry name" value="Nucleotide-diphospho-sugar transferases"/>
    <property type="match status" value="1"/>
</dbReference>
<reference evidence="6 7" key="1">
    <citation type="submission" date="2016-11" db="EMBL/GenBank/DDBJ databases">
        <title>Comparison of Traditional DNA-DNA Hybridization with In Silico Genomic Analysis.</title>
        <authorList>
            <person name="Nicholson A.C."/>
            <person name="Sammons S."/>
            <person name="Humrighouse B.W."/>
            <person name="Graziano J."/>
            <person name="Lasker B."/>
            <person name="Whitney A.M."/>
            <person name="Mcquiston J.R."/>
        </authorList>
    </citation>
    <scope>NUCLEOTIDE SEQUENCE [LARGE SCALE GENOMIC DNA]</scope>
    <source>
        <strain evidence="4 7">H1892</strain>
        <strain evidence="5 6">H2381</strain>
    </source>
</reference>
<keyword evidence="3" id="KW-0448">Lipopolysaccharide biosynthesis</keyword>
<evidence type="ECO:0000256" key="2">
    <source>
        <dbReference type="ARBA" id="ARBA00022695"/>
    </source>
</evidence>
<dbReference type="GO" id="GO:0008690">
    <property type="term" value="F:3-deoxy-manno-octulosonate cytidylyltransferase activity"/>
    <property type="evidence" value="ECO:0007669"/>
    <property type="project" value="InterPro"/>
</dbReference>
<keyword evidence="1 5" id="KW-0808">Transferase</keyword>
<dbReference type="PANTHER" id="PTHR42866:SF2">
    <property type="entry name" value="3-DEOXY-MANNO-OCTULOSONATE CYTIDYLYLTRANSFERASE, MITOCHONDRIAL"/>
    <property type="match status" value="1"/>
</dbReference>
<dbReference type="GO" id="GO:0005829">
    <property type="term" value="C:cytosol"/>
    <property type="evidence" value="ECO:0007669"/>
    <property type="project" value="TreeGrafter"/>
</dbReference>
<dbReference type="AlphaFoldDB" id="A0A212AUF6"/>
<dbReference type="RefSeq" id="WP_035742684.1">
    <property type="nucleotide sequence ID" value="NZ_CALUEG010000004.1"/>
</dbReference>
<dbReference type="NCBIfam" id="NF003952">
    <property type="entry name" value="PRK05450.1-5"/>
    <property type="match status" value="1"/>
</dbReference>
<keyword evidence="7" id="KW-1185">Reference proteome</keyword>
<organism evidence="5 6">
    <name type="scientific">Haematobacter missouriensis</name>
    <dbReference type="NCBI Taxonomy" id="366616"/>
    <lineage>
        <taxon>Bacteria</taxon>
        <taxon>Pseudomonadati</taxon>
        <taxon>Pseudomonadota</taxon>
        <taxon>Alphaproteobacteria</taxon>
        <taxon>Rhodobacterales</taxon>
        <taxon>Paracoccaceae</taxon>
        <taxon>Haematobacter</taxon>
    </lineage>
</organism>
<comment type="caution">
    <text evidence="5">The sequence shown here is derived from an EMBL/GenBank/DDBJ whole genome shotgun (WGS) entry which is preliminary data.</text>
</comment>
<evidence type="ECO:0000256" key="3">
    <source>
        <dbReference type="ARBA" id="ARBA00022985"/>
    </source>
</evidence>
<dbReference type="EMBL" id="NIPV01000039">
    <property type="protein sequence ID" value="OWJ75145.1"/>
    <property type="molecule type" value="Genomic_DNA"/>
</dbReference>
<dbReference type="InterPro" id="IPR003329">
    <property type="entry name" value="Cytidylyl_trans"/>
</dbReference>
<evidence type="ECO:0000313" key="6">
    <source>
        <dbReference type="Proteomes" id="UP000196640"/>
    </source>
</evidence>
<keyword evidence="2 5" id="KW-0548">Nucleotidyltransferase</keyword>
<dbReference type="CDD" id="cd02517">
    <property type="entry name" value="CMP-KDO-Synthetase"/>
    <property type="match status" value="1"/>
</dbReference>
<sequence>MKTLIVIPARYASTRYPGKPLVPLTGADGVPRTLIQRSWEAAIAVGGIDRVVVATDDDRIRATAAAFGAEVVMTPDTCRNGTERCAAAYAALGGGYDIVVNLQGDAPLTPHWFVEDLIAGLKKAPEAEIATPVLRCDGAMLEGLLADRRAGRVGGTTAVFGAGGKGLYFSKEVIPFTSQAYEPQEPTPVFHHVGVYAYRPEALAAYPGWEVGVLETLEGLEQLRFLENGRAVLCVEVAARGMEFWELNNPEDVAKIEAMLARRGGVLPAG</sequence>
<dbReference type="NCBIfam" id="NF003950">
    <property type="entry name" value="PRK05450.1-3"/>
    <property type="match status" value="1"/>
</dbReference>